<feature type="region of interest" description="Disordered" evidence="1">
    <location>
        <begin position="242"/>
        <end position="272"/>
    </location>
</feature>
<proteinExistence type="predicted"/>
<evidence type="ECO:0000313" key="2">
    <source>
        <dbReference type="EMBL" id="KAJ7205239.1"/>
    </source>
</evidence>
<dbReference type="GO" id="GO:0000166">
    <property type="term" value="F:nucleotide binding"/>
    <property type="evidence" value="ECO:0007669"/>
    <property type="project" value="InterPro"/>
</dbReference>
<accession>A0AAD6VBW0</accession>
<dbReference type="AlphaFoldDB" id="A0AAD6VBW0"/>
<evidence type="ECO:0000313" key="3">
    <source>
        <dbReference type="Proteomes" id="UP001219525"/>
    </source>
</evidence>
<protein>
    <submittedName>
        <fullName evidence="2">Uncharacterized protein</fullName>
    </submittedName>
</protein>
<keyword evidence="3" id="KW-1185">Reference proteome</keyword>
<dbReference type="InterPro" id="IPR010995">
    <property type="entry name" value="DNA_repair_Rad51/TF_NusA_a-hlx"/>
</dbReference>
<feature type="region of interest" description="Disordered" evidence="1">
    <location>
        <begin position="79"/>
        <end position="137"/>
    </location>
</feature>
<feature type="compositionally biased region" description="Basic and acidic residues" evidence="1">
    <location>
        <begin position="101"/>
        <end position="117"/>
    </location>
</feature>
<dbReference type="SUPFAM" id="SSF47794">
    <property type="entry name" value="Rad51 N-terminal domain-like"/>
    <property type="match status" value="1"/>
</dbReference>
<dbReference type="Proteomes" id="UP001219525">
    <property type="component" value="Unassembled WGS sequence"/>
</dbReference>
<evidence type="ECO:0000256" key="1">
    <source>
        <dbReference type="SAM" id="MobiDB-lite"/>
    </source>
</evidence>
<feature type="compositionally biased region" description="Low complexity" evidence="1">
    <location>
        <begin position="85"/>
        <end position="99"/>
    </location>
</feature>
<reference evidence="2" key="1">
    <citation type="submission" date="2023-03" db="EMBL/GenBank/DDBJ databases">
        <title>Massive genome expansion in bonnet fungi (Mycena s.s.) driven by repeated elements and novel gene families across ecological guilds.</title>
        <authorList>
            <consortium name="Lawrence Berkeley National Laboratory"/>
            <person name="Harder C.B."/>
            <person name="Miyauchi S."/>
            <person name="Viragh M."/>
            <person name="Kuo A."/>
            <person name="Thoen E."/>
            <person name="Andreopoulos B."/>
            <person name="Lu D."/>
            <person name="Skrede I."/>
            <person name="Drula E."/>
            <person name="Henrissat B."/>
            <person name="Morin E."/>
            <person name="Kohler A."/>
            <person name="Barry K."/>
            <person name="LaButti K."/>
            <person name="Morin E."/>
            <person name="Salamov A."/>
            <person name="Lipzen A."/>
            <person name="Mereny Z."/>
            <person name="Hegedus B."/>
            <person name="Baldrian P."/>
            <person name="Stursova M."/>
            <person name="Weitz H."/>
            <person name="Taylor A."/>
            <person name="Grigoriev I.V."/>
            <person name="Nagy L.G."/>
            <person name="Martin F."/>
            <person name="Kauserud H."/>
        </authorList>
    </citation>
    <scope>NUCLEOTIDE SEQUENCE</scope>
    <source>
        <strain evidence="2">9144</strain>
    </source>
</reference>
<gene>
    <name evidence="2" type="ORF">GGX14DRAFT_645139</name>
</gene>
<name>A0AAD6VBW0_9AGAR</name>
<dbReference type="EMBL" id="JARJCW010000044">
    <property type="protein sequence ID" value="KAJ7205239.1"/>
    <property type="molecule type" value="Genomic_DNA"/>
</dbReference>
<comment type="caution">
    <text evidence="2">The sequence shown here is derived from an EMBL/GenBank/DDBJ whole genome shotgun (WGS) entry which is preliminary data.</text>
</comment>
<feature type="compositionally biased region" description="Acidic residues" evidence="1">
    <location>
        <begin position="118"/>
        <end position="132"/>
    </location>
</feature>
<sequence>MALRLCPALLRPAPEISVRGATINGLSLSKSRKWGSDASTMVLMSKSYEFPERWVHGVYSSSDVALERTELLEVRGHVRKRKRNSSSTASSVTAVCVDSSGDERDGTAKEGERNDYEEHGEELEDEDEDEPDPPIPISFSISVYSKKEFKKSIKNRRATASGILKLDNSLSEYKFCRAVYKKVRKLASVVASEDNTRILFTIARSVPNPIELDDESTTFEHMMETASVMTKPAVTLAVVLDDGNETSSSDEKDAGKATKTRKKSKVPSEKDIDPANASINLKIQLLRNKYICNTADGSDHCYVNENGKHIPLGHSHFRTWAAAMEDGTCTDEAPPNHHLFDENAPSQSSLLQRRIAAQANARAPATPVINNHFTIPDALLNFLPRTDQDRLPPLTLAPASASTPASAPAPALVSALIPASVPASAISDTLLPPGTNCGMKISVTEFCKIHQLDDSILHKLTNEGYKTTATFRYVSLKDLERINFLSGEIAELREAVREWAVPV</sequence>
<organism evidence="2 3">
    <name type="scientific">Mycena pura</name>
    <dbReference type="NCBI Taxonomy" id="153505"/>
    <lineage>
        <taxon>Eukaryota</taxon>
        <taxon>Fungi</taxon>
        <taxon>Dikarya</taxon>
        <taxon>Basidiomycota</taxon>
        <taxon>Agaricomycotina</taxon>
        <taxon>Agaricomycetes</taxon>
        <taxon>Agaricomycetidae</taxon>
        <taxon>Agaricales</taxon>
        <taxon>Marasmiineae</taxon>
        <taxon>Mycenaceae</taxon>
        <taxon>Mycena</taxon>
    </lineage>
</organism>